<accession>A0AC59EX75</accession>
<dbReference type="EMBL" id="KC662249">
    <property type="protein sequence ID" value="AGM15572.1"/>
    <property type="molecule type" value="Genomic_DNA"/>
</dbReference>
<name>A0AC59EX75_9VIRU</name>
<sequence length="173" mass="20014">MLVNVIVAYCKNGGIGINNTLPWKISSDLKKFKKMTLGNKNNAIVMGKNTWVSLRNKALPSRDNLILSTSLDIDIVEPNGYITKSFKNEKLLKEFVNKKNYDELWIIGGENIYDLFLNKTNIFKINKIVVTLIDKEVECDKYFPKIDTNKYSFTSKTIHPNDEYNVYDVMYIQ</sequence>
<reference evidence="1 2" key="1">
    <citation type="journal article" date="2013" name="Proc. Natl. Acad. Sci. U.S.A.">
        <title>Genome of Phaeocystis globosa virus PgV-16T highlights the common ancestry of the largest known DNA viruses infecting eukaryotes.</title>
        <authorList>
            <person name="Santini S."/>
            <person name="Jeudy S."/>
            <person name="Bartoli J."/>
            <person name="Poirot O."/>
            <person name="Lescot M."/>
            <person name="Abergel C."/>
            <person name="Barbe V."/>
            <person name="Wommack K.E."/>
            <person name="Noordeloos A.A."/>
            <person name="Brussaard C.P."/>
            <person name="Claverie J.M."/>
        </authorList>
    </citation>
    <scope>NUCLEOTIDE SEQUENCE [LARGE SCALE GENOMIC DNA]</scope>
    <source>
        <strain evidence="1 2">16T</strain>
    </source>
</reference>
<evidence type="ECO:0000313" key="1">
    <source>
        <dbReference type="EMBL" id="AGM15572.1"/>
    </source>
</evidence>
<keyword evidence="2" id="KW-1185">Reference proteome</keyword>
<proteinExistence type="predicted"/>
<organism evidence="1 2">
    <name type="scientific">Phaeocystis globosa virus PgV-16T</name>
    <dbReference type="NCBI Taxonomy" id="3071227"/>
    <lineage>
        <taxon>Viruses</taxon>
        <taxon>Varidnaviria</taxon>
        <taxon>Bamfordvirae</taxon>
        <taxon>Nucleocytoviricota</taxon>
        <taxon>Megaviricetes</taxon>
        <taxon>Imitervirales</taxon>
        <taxon>Mesomimiviridae</taxon>
        <taxon>Tethysvirus</taxon>
        <taxon>Tethysvirus hollandense</taxon>
    </lineage>
</organism>
<gene>
    <name evidence="1" type="ORF">PGCG_00261</name>
</gene>
<protein>
    <submittedName>
        <fullName evidence="1">Dihydrofolate reductase</fullName>
    </submittedName>
</protein>
<evidence type="ECO:0000313" key="2">
    <source>
        <dbReference type="Proteomes" id="UP000204225"/>
    </source>
</evidence>
<dbReference type="Proteomes" id="UP000204225">
    <property type="component" value="Segment"/>
</dbReference>